<dbReference type="AlphaFoldDB" id="A0A3B0V630"/>
<name>A0A3B0V630_9ZZZZ</name>
<organism evidence="2">
    <name type="scientific">hydrothermal vent metagenome</name>
    <dbReference type="NCBI Taxonomy" id="652676"/>
    <lineage>
        <taxon>unclassified sequences</taxon>
        <taxon>metagenomes</taxon>
        <taxon>ecological metagenomes</taxon>
    </lineage>
</organism>
<sequence length="226" mass="25371">MSDLTALVIPVFNEAGVIGSVIDEIRRTGDYLVIVVDDGSSDDTWQQARQKNVLALRHRLNRGKGAAIKTGILAANLLGADIIVTMDGDGQHDPADIAPLVEPIRAGHCDVVLGSRLLDRQEMPRVKVIANWAGNFFTWVLYGIWVSDSQSGFRAYSRHAALIIDTRADKYEYDSKVIREIKDNRLRFGEVQIHTRYTEYSMGKKHKQGFVNGLVTLFRMIWKMVA</sequence>
<feature type="domain" description="Glycosyltransferase 2-like" evidence="1">
    <location>
        <begin position="7"/>
        <end position="160"/>
    </location>
</feature>
<dbReference type="PANTHER" id="PTHR48090:SF7">
    <property type="entry name" value="RFBJ PROTEIN"/>
    <property type="match status" value="1"/>
</dbReference>
<dbReference type="SUPFAM" id="SSF53448">
    <property type="entry name" value="Nucleotide-diphospho-sugar transferases"/>
    <property type="match status" value="1"/>
</dbReference>
<dbReference type="PANTHER" id="PTHR48090">
    <property type="entry name" value="UNDECAPRENYL-PHOSPHATE 4-DEOXY-4-FORMAMIDO-L-ARABINOSE TRANSFERASE-RELATED"/>
    <property type="match status" value="1"/>
</dbReference>
<accession>A0A3B0V630</accession>
<gene>
    <name evidence="2" type="ORF">MNBD_DELTA04-233</name>
</gene>
<proteinExistence type="predicted"/>
<dbReference type="EMBL" id="UOEY01000060">
    <property type="protein sequence ID" value="VAW38431.1"/>
    <property type="molecule type" value="Genomic_DNA"/>
</dbReference>
<dbReference type="CDD" id="cd04179">
    <property type="entry name" value="DPM_DPG-synthase_like"/>
    <property type="match status" value="1"/>
</dbReference>
<reference evidence="2" key="1">
    <citation type="submission" date="2018-06" db="EMBL/GenBank/DDBJ databases">
        <authorList>
            <person name="Zhirakovskaya E."/>
        </authorList>
    </citation>
    <scope>NUCLEOTIDE SEQUENCE</scope>
</reference>
<dbReference type="Pfam" id="PF00535">
    <property type="entry name" value="Glycos_transf_2"/>
    <property type="match status" value="1"/>
</dbReference>
<protein>
    <recommendedName>
        <fullName evidence="1">Glycosyltransferase 2-like domain-containing protein</fullName>
    </recommendedName>
</protein>
<evidence type="ECO:0000313" key="2">
    <source>
        <dbReference type="EMBL" id="VAW38431.1"/>
    </source>
</evidence>
<dbReference type="InterPro" id="IPR050256">
    <property type="entry name" value="Glycosyltransferase_2"/>
</dbReference>
<evidence type="ECO:0000259" key="1">
    <source>
        <dbReference type="Pfam" id="PF00535"/>
    </source>
</evidence>
<dbReference type="InterPro" id="IPR029044">
    <property type="entry name" value="Nucleotide-diphossugar_trans"/>
</dbReference>
<dbReference type="Gene3D" id="3.90.550.10">
    <property type="entry name" value="Spore Coat Polysaccharide Biosynthesis Protein SpsA, Chain A"/>
    <property type="match status" value="1"/>
</dbReference>
<dbReference type="InterPro" id="IPR001173">
    <property type="entry name" value="Glyco_trans_2-like"/>
</dbReference>